<dbReference type="Pfam" id="PF00782">
    <property type="entry name" value="DSPc"/>
    <property type="match status" value="1"/>
</dbReference>
<keyword evidence="8" id="KW-1185">Reference proteome</keyword>
<keyword evidence="3" id="KW-0119">Carbohydrate metabolism</keyword>
<dbReference type="SUPFAM" id="SSF49452">
    <property type="entry name" value="Starch-binding domain-like"/>
    <property type="match status" value="2"/>
</dbReference>
<feature type="domain" description="Tyrosine specific protein phosphatases" evidence="5">
    <location>
        <begin position="547"/>
        <end position="616"/>
    </location>
</feature>
<name>I7M481_TETTS</name>
<dbReference type="SMART" id="SM01065">
    <property type="entry name" value="CBM_2"/>
    <property type="match status" value="1"/>
</dbReference>
<dbReference type="InParanoid" id="I7M481"/>
<dbReference type="GO" id="GO:2001070">
    <property type="term" value="F:starch binding"/>
    <property type="evidence" value="ECO:0007669"/>
    <property type="project" value="InterPro"/>
</dbReference>
<dbReference type="InterPro" id="IPR052832">
    <property type="entry name" value="Starch-Glucan_Phosphatase"/>
</dbReference>
<dbReference type="RefSeq" id="XP_001025376.1">
    <property type="nucleotide sequence ID" value="XM_001025376.1"/>
</dbReference>
<dbReference type="InterPro" id="IPR013783">
    <property type="entry name" value="Ig-like_fold"/>
</dbReference>
<dbReference type="GO" id="GO:0005737">
    <property type="term" value="C:cytoplasm"/>
    <property type="evidence" value="ECO:0007669"/>
    <property type="project" value="UniProtKB-ARBA"/>
</dbReference>
<sequence length="628" mass="73968">MSNQNINKIHLHNDIAANHQQQHLYGARADPIQRLSSTNQLCIVNWQISYQTNYGERLAIVGNIHELGNWKKEEALNLQWNNNNIWNGQIIINLNGSSNVQKILEYKYILIDEKNQKVQWEEGQNRFYYYSQILAESQEKENILFRNSKIFDDQFNQCNNILRYQHPQQRLQSQLNTEQSKKCTNQIFIYDVWNKKSIIFRIKDMICQNYEIDNQNIETGNKEQNLESHQNLIQNPQSLENQYQYSRNLIQECSSSPYFDSSSAKIQEEQGEKNLENQEINNLIHKQNKNKKIYYITGNHKELGNLRNPQKMNYIPENQSWELQIFVDRSTEYIRYFYIQKEGNNQLEWEKGSGRFIYMQPLNDEQNFNASAIGSCKQSSIQSSHSLSEIDFEDLKTELLIQSQNRTINSNSINHKLMIESIQNNQDNKRNFQSKNSINKRLQGKIQVNTLNKGVFLCENNEVQLDFSLSFDSIFEYLYLGPYISNNISDIRQLKKFGIDTVLSLQTDDDMQRRSVDIKLLKEQYKKSGIEYYNIPIKDKSFQDFYHKGLSAVEKLNTLLKNQKRIVYLHCTGGISRAPQTAILYLSLYKNYSLKNAIKYVCSKREAAFPDEQLMHLVYNNVFENSQG</sequence>
<dbReference type="InterPro" id="IPR002044">
    <property type="entry name" value="CBM20"/>
</dbReference>
<dbReference type="Gene3D" id="2.60.40.10">
    <property type="entry name" value="Immunoglobulins"/>
    <property type="match status" value="2"/>
</dbReference>
<dbReference type="EMBL" id="GG662407">
    <property type="protein sequence ID" value="EAS05131.1"/>
    <property type="molecule type" value="Genomic_DNA"/>
</dbReference>
<dbReference type="GO" id="GO:0044042">
    <property type="term" value="P:glucan metabolic process"/>
    <property type="evidence" value="ECO:0007669"/>
    <property type="project" value="UniProtKB-ARBA"/>
</dbReference>
<feature type="domain" description="CBM20" evidence="6">
    <location>
        <begin position="36"/>
        <end position="147"/>
    </location>
</feature>
<dbReference type="PROSITE" id="PS50054">
    <property type="entry name" value="TYR_PHOSPHATASE_DUAL"/>
    <property type="match status" value="1"/>
</dbReference>
<feature type="domain" description="Tyrosine-protein phosphatase" evidence="4">
    <location>
        <begin position="470"/>
        <end position="627"/>
    </location>
</feature>
<evidence type="ECO:0000259" key="5">
    <source>
        <dbReference type="PROSITE" id="PS50056"/>
    </source>
</evidence>
<evidence type="ECO:0000256" key="2">
    <source>
        <dbReference type="ARBA" id="ARBA00022912"/>
    </source>
</evidence>
<reference evidence="8" key="1">
    <citation type="journal article" date="2006" name="PLoS Biol.">
        <title>Macronuclear genome sequence of the ciliate Tetrahymena thermophila, a model eukaryote.</title>
        <authorList>
            <person name="Eisen J.A."/>
            <person name="Coyne R.S."/>
            <person name="Wu M."/>
            <person name="Wu D."/>
            <person name="Thiagarajan M."/>
            <person name="Wortman J.R."/>
            <person name="Badger J.H."/>
            <person name="Ren Q."/>
            <person name="Amedeo P."/>
            <person name="Jones K.M."/>
            <person name="Tallon L.J."/>
            <person name="Delcher A.L."/>
            <person name="Salzberg S.L."/>
            <person name="Silva J.C."/>
            <person name="Haas B.J."/>
            <person name="Majoros W.H."/>
            <person name="Farzad M."/>
            <person name="Carlton J.M."/>
            <person name="Smith R.K. Jr."/>
            <person name="Garg J."/>
            <person name="Pearlman R.E."/>
            <person name="Karrer K.M."/>
            <person name="Sun L."/>
            <person name="Manning G."/>
            <person name="Elde N.C."/>
            <person name="Turkewitz A.P."/>
            <person name="Asai D.J."/>
            <person name="Wilkes D.E."/>
            <person name="Wang Y."/>
            <person name="Cai H."/>
            <person name="Collins K."/>
            <person name="Stewart B.A."/>
            <person name="Lee S.R."/>
            <person name="Wilamowska K."/>
            <person name="Weinberg Z."/>
            <person name="Ruzzo W.L."/>
            <person name="Wloga D."/>
            <person name="Gaertig J."/>
            <person name="Frankel J."/>
            <person name="Tsao C.-C."/>
            <person name="Gorovsky M.A."/>
            <person name="Keeling P.J."/>
            <person name="Waller R.F."/>
            <person name="Patron N.J."/>
            <person name="Cherry J.M."/>
            <person name="Stover N.A."/>
            <person name="Krieger C.J."/>
            <person name="del Toro C."/>
            <person name="Ryder H.F."/>
            <person name="Williamson S.C."/>
            <person name="Barbeau R.A."/>
            <person name="Hamilton E.P."/>
            <person name="Orias E."/>
        </authorList>
    </citation>
    <scope>NUCLEOTIDE SEQUENCE [LARGE SCALE GENOMIC DNA]</scope>
    <source>
        <strain evidence="8">SB210</strain>
    </source>
</reference>
<dbReference type="InterPro" id="IPR000387">
    <property type="entry name" value="Tyr_Pase_dom"/>
</dbReference>
<dbReference type="Proteomes" id="UP000009168">
    <property type="component" value="Unassembled WGS sequence"/>
</dbReference>
<dbReference type="PANTHER" id="PTHR46642:SF3">
    <property type="entry name" value="PHOSPHOGLUCAN PHOSPHATASE DSP4, CHLOROPLASTIC"/>
    <property type="match status" value="1"/>
</dbReference>
<dbReference type="HOGENOM" id="CLU_435825_0_0_1"/>
<dbReference type="CDD" id="cd14526">
    <property type="entry name" value="DSP_laforin-like"/>
    <property type="match status" value="1"/>
</dbReference>
<dbReference type="SMART" id="SM00195">
    <property type="entry name" value="DSPc"/>
    <property type="match status" value="1"/>
</dbReference>
<dbReference type="InterPro" id="IPR029021">
    <property type="entry name" value="Prot-tyrosine_phosphatase-like"/>
</dbReference>
<dbReference type="PROSITE" id="PS51166">
    <property type="entry name" value="CBM20"/>
    <property type="match status" value="1"/>
</dbReference>
<dbReference type="Pfam" id="PF00686">
    <property type="entry name" value="CBM_20"/>
    <property type="match status" value="1"/>
</dbReference>
<evidence type="ECO:0000313" key="7">
    <source>
        <dbReference type="EMBL" id="EAS05131.1"/>
    </source>
</evidence>
<keyword evidence="1" id="KW-0378">Hydrolase</keyword>
<evidence type="ECO:0000259" key="6">
    <source>
        <dbReference type="PROSITE" id="PS51166"/>
    </source>
</evidence>
<dbReference type="STRING" id="312017.I7M481"/>
<protein>
    <submittedName>
        <fullName evidence="7">Starch-binding domain protein</fullName>
    </submittedName>
</protein>
<dbReference type="GO" id="GO:0004721">
    <property type="term" value="F:phosphoprotein phosphatase activity"/>
    <property type="evidence" value="ECO:0007669"/>
    <property type="project" value="UniProtKB-KW"/>
</dbReference>
<dbReference type="PROSITE" id="PS50056">
    <property type="entry name" value="TYR_PHOSPHATASE_2"/>
    <property type="match status" value="1"/>
</dbReference>
<evidence type="ECO:0000313" key="8">
    <source>
        <dbReference type="Proteomes" id="UP000009168"/>
    </source>
</evidence>
<dbReference type="KEGG" id="tet:TTHERM_00765170"/>
<evidence type="ECO:0000256" key="1">
    <source>
        <dbReference type="ARBA" id="ARBA00022801"/>
    </source>
</evidence>
<dbReference type="InterPro" id="IPR045204">
    <property type="entry name" value="DSP_laforin-like"/>
</dbReference>
<dbReference type="SUPFAM" id="SSF52799">
    <property type="entry name" value="(Phosphotyrosine protein) phosphatases II"/>
    <property type="match status" value="1"/>
</dbReference>
<dbReference type="OrthoDB" id="273181at2759"/>
<gene>
    <name evidence="7" type="ORF">TTHERM_00765170</name>
</gene>
<dbReference type="InterPro" id="IPR020422">
    <property type="entry name" value="TYR_PHOSPHATASE_DUAL_dom"/>
</dbReference>
<dbReference type="AlphaFoldDB" id="I7M481"/>
<dbReference type="PANTHER" id="PTHR46642">
    <property type="entry name" value="DUAL SPECIFICITY PHOSPHATASE, SUBGROUP, CATALYTIC DOMAIN"/>
    <property type="match status" value="1"/>
</dbReference>
<dbReference type="GeneID" id="7845475"/>
<evidence type="ECO:0000259" key="4">
    <source>
        <dbReference type="PROSITE" id="PS50054"/>
    </source>
</evidence>
<proteinExistence type="predicted"/>
<dbReference type="InterPro" id="IPR013784">
    <property type="entry name" value="Carb-bd-like_fold"/>
</dbReference>
<organism evidence="7 8">
    <name type="scientific">Tetrahymena thermophila (strain SB210)</name>
    <dbReference type="NCBI Taxonomy" id="312017"/>
    <lineage>
        <taxon>Eukaryota</taxon>
        <taxon>Sar</taxon>
        <taxon>Alveolata</taxon>
        <taxon>Ciliophora</taxon>
        <taxon>Intramacronucleata</taxon>
        <taxon>Oligohymenophorea</taxon>
        <taxon>Hymenostomatida</taxon>
        <taxon>Tetrahymenina</taxon>
        <taxon>Tetrahymenidae</taxon>
        <taxon>Tetrahymena</taxon>
    </lineage>
</organism>
<dbReference type="Gene3D" id="3.90.190.10">
    <property type="entry name" value="Protein tyrosine phosphatase superfamily"/>
    <property type="match status" value="1"/>
</dbReference>
<accession>I7M481</accession>
<dbReference type="InterPro" id="IPR000340">
    <property type="entry name" value="Dual-sp_phosphatase_cat-dom"/>
</dbReference>
<dbReference type="eggNOG" id="KOG1716">
    <property type="taxonomic scope" value="Eukaryota"/>
</dbReference>
<dbReference type="CDD" id="cd05467">
    <property type="entry name" value="CBM20"/>
    <property type="match status" value="1"/>
</dbReference>
<evidence type="ECO:0000256" key="3">
    <source>
        <dbReference type="ARBA" id="ARBA00023277"/>
    </source>
</evidence>
<keyword evidence="2" id="KW-0904">Protein phosphatase</keyword>
<dbReference type="GO" id="GO:0019203">
    <property type="term" value="F:carbohydrate phosphatase activity"/>
    <property type="evidence" value="ECO:0007669"/>
    <property type="project" value="InterPro"/>
</dbReference>